<dbReference type="SMART" id="SM00509">
    <property type="entry name" value="TFS2N"/>
    <property type="match status" value="1"/>
</dbReference>
<dbReference type="FunFam" id="1.20.930.10:FF:000007">
    <property type="entry name" value="Transcription elongation factor S-II"/>
    <property type="match status" value="1"/>
</dbReference>
<feature type="domain" description="TFIIS N-terminal" evidence="16">
    <location>
        <begin position="1"/>
        <end position="84"/>
    </location>
</feature>
<evidence type="ECO:0000256" key="7">
    <source>
        <dbReference type="ARBA" id="ARBA00023125"/>
    </source>
</evidence>
<dbReference type="GO" id="GO:0008270">
    <property type="term" value="F:zinc ion binding"/>
    <property type="evidence" value="ECO:0007669"/>
    <property type="project" value="UniProtKB-UniRule"/>
</dbReference>
<dbReference type="AlphaFoldDB" id="A0A9P4HU89"/>
<dbReference type="Gene3D" id="2.20.25.10">
    <property type="match status" value="1"/>
</dbReference>
<dbReference type="GO" id="GO:0005634">
    <property type="term" value="C:nucleus"/>
    <property type="evidence" value="ECO:0007669"/>
    <property type="project" value="UniProtKB-SubCell"/>
</dbReference>
<dbReference type="InterPro" id="IPR017923">
    <property type="entry name" value="TFIIS_N"/>
</dbReference>
<dbReference type="PANTHER" id="PTHR11477:SF0">
    <property type="entry name" value="IP08861P-RELATED"/>
    <property type="match status" value="1"/>
</dbReference>
<comment type="function">
    <text evidence="10">Necessary for efficient RNA polymerase II transcription elongation past template-encoded arresting sites. The arresting sites in DNA have the property of trapping a certain fraction of elongating RNA polymerases that pass through, resulting in locked ternary complexes. Cleavage of the nascent transcript by S-II allows the resumption of elongation from the new 3'-terminus.</text>
</comment>
<name>A0A9P4HU89_9PEZI</name>
<keyword evidence="19" id="KW-1185">Reference proteome</keyword>
<accession>A0A9P4HU89</accession>
<dbReference type="PIRSF" id="PIRSF006704">
    <property type="entry name" value="TF_IIS"/>
    <property type="match status" value="1"/>
</dbReference>
<evidence type="ECO:0000256" key="6">
    <source>
        <dbReference type="ARBA" id="ARBA00023015"/>
    </source>
</evidence>
<dbReference type="InterPro" id="IPR035100">
    <property type="entry name" value="TF_IIS-typ"/>
</dbReference>
<proteinExistence type="inferred from homology"/>
<feature type="region of interest" description="Disordered" evidence="14">
    <location>
        <begin position="58"/>
        <end position="135"/>
    </location>
</feature>
<dbReference type="Gene3D" id="1.10.472.30">
    <property type="entry name" value="Transcription elongation factor S-II, central domain"/>
    <property type="match status" value="1"/>
</dbReference>
<evidence type="ECO:0000256" key="9">
    <source>
        <dbReference type="ARBA" id="ARBA00023242"/>
    </source>
</evidence>
<dbReference type="GO" id="GO:0031440">
    <property type="term" value="P:regulation of mRNA 3'-end processing"/>
    <property type="evidence" value="ECO:0007669"/>
    <property type="project" value="TreeGrafter"/>
</dbReference>
<dbReference type="FunFam" id="1.10.472.30:FF:000003">
    <property type="entry name" value="Transcription elongation factor S-II"/>
    <property type="match status" value="1"/>
</dbReference>
<gene>
    <name evidence="18" type="ORF">K490DRAFT_73119</name>
</gene>
<keyword evidence="6 13" id="KW-0805">Transcription regulation</keyword>
<dbReference type="GO" id="GO:0000977">
    <property type="term" value="F:RNA polymerase II transcription regulatory region sequence-specific DNA binding"/>
    <property type="evidence" value="ECO:0007669"/>
    <property type="project" value="TreeGrafter"/>
</dbReference>
<keyword evidence="8 13" id="KW-0804">Transcription</keyword>
<dbReference type="SMART" id="SM00440">
    <property type="entry name" value="ZnF_C2C2"/>
    <property type="match status" value="1"/>
</dbReference>
<evidence type="ECO:0000256" key="4">
    <source>
        <dbReference type="ARBA" id="ARBA00022771"/>
    </source>
</evidence>
<dbReference type="InterPro" id="IPR001222">
    <property type="entry name" value="Znf_TFIIS"/>
</dbReference>
<evidence type="ECO:0000256" key="5">
    <source>
        <dbReference type="ARBA" id="ARBA00022833"/>
    </source>
</evidence>
<dbReference type="InterPro" id="IPR003618">
    <property type="entry name" value="TFIIS_cen_dom"/>
</dbReference>
<dbReference type="GO" id="GO:0001139">
    <property type="term" value="F:RNA polymerase II complex recruiting activity"/>
    <property type="evidence" value="ECO:0007669"/>
    <property type="project" value="TreeGrafter"/>
</dbReference>
<feature type="domain" description="TFIIS-type" evidence="15">
    <location>
        <begin position="260"/>
        <end position="300"/>
    </location>
</feature>
<keyword evidence="4 11" id="KW-0863">Zinc-finger</keyword>
<evidence type="ECO:0000256" key="2">
    <source>
        <dbReference type="ARBA" id="ARBA00009647"/>
    </source>
</evidence>
<comment type="subcellular location">
    <subcellularLocation>
        <location evidence="1 12 13">Nucleus</location>
    </subcellularLocation>
</comment>
<dbReference type="GO" id="GO:0003746">
    <property type="term" value="F:translation elongation factor activity"/>
    <property type="evidence" value="ECO:0007669"/>
    <property type="project" value="UniProtKB-KW"/>
</dbReference>
<evidence type="ECO:0000256" key="12">
    <source>
        <dbReference type="PROSITE-ProRule" id="PRU00649"/>
    </source>
</evidence>
<dbReference type="InterPro" id="IPR035441">
    <property type="entry name" value="TFIIS/LEDGF_dom_sf"/>
</dbReference>
<dbReference type="PROSITE" id="PS00466">
    <property type="entry name" value="ZF_TFIIS_1"/>
    <property type="match status" value="1"/>
</dbReference>
<dbReference type="SUPFAM" id="SSF47676">
    <property type="entry name" value="Conserved domain common to transcription factors TFIIS, elongin A, CRSP70"/>
    <property type="match status" value="1"/>
</dbReference>
<dbReference type="FunFam" id="2.20.25.10:FF:000001">
    <property type="entry name" value="Probable Transcription elongation factor S-II"/>
    <property type="match status" value="1"/>
</dbReference>
<dbReference type="SUPFAM" id="SSF46942">
    <property type="entry name" value="Elongation factor TFIIS domain 2"/>
    <property type="match status" value="1"/>
</dbReference>
<evidence type="ECO:0000259" key="15">
    <source>
        <dbReference type="PROSITE" id="PS51133"/>
    </source>
</evidence>
<dbReference type="CDD" id="cd13749">
    <property type="entry name" value="Zn-ribbon_TFIIS"/>
    <property type="match status" value="1"/>
</dbReference>
<evidence type="ECO:0000313" key="19">
    <source>
        <dbReference type="Proteomes" id="UP000799776"/>
    </source>
</evidence>
<dbReference type="InterPro" id="IPR036575">
    <property type="entry name" value="TFIIS_cen_dom_sf"/>
</dbReference>
<evidence type="ECO:0000256" key="13">
    <source>
        <dbReference type="RuleBase" id="RU368078"/>
    </source>
</evidence>
<dbReference type="Proteomes" id="UP000799776">
    <property type="component" value="Unassembled WGS sequence"/>
</dbReference>
<evidence type="ECO:0000256" key="11">
    <source>
        <dbReference type="PROSITE-ProRule" id="PRU00472"/>
    </source>
</evidence>
<feature type="compositionally biased region" description="Polar residues" evidence="14">
    <location>
        <begin position="87"/>
        <end position="97"/>
    </location>
</feature>
<dbReference type="GO" id="GO:0006362">
    <property type="term" value="P:transcription elongation by RNA polymerase I"/>
    <property type="evidence" value="ECO:0007669"/>
    <property type="project" value="TreeGrafter"/>
</dbReference>
<dbReference type="Pfam" id="PF01096">
    <property type="entry name" value="Zn_ribbon_TFIIS"/>
    <property type="match status" value="1"/>
</dbReference>
<dbReference type="PANTHER" id="PTHR11477">
    <property type="entry name" value="TRANSCRIPTION FACTOR S-II ZINC FINGER DOMAIN-CONTAINING PROTEIN"/>
    <property type="match status" value="1"/>
</dbReference>
<feature type="domain" description="TFIIS central" evidence="17">
    <location>
        <begin position="142"/>
        <end position="257"/>
    </location>
</feature>
<sequence length="302" mass="33560">MALEKKDVSALGRDLTKADQAGEPAANLLKLLDDLRKGVKASEDMLRSTKIGITVNKLKQNKDPQVARTASELVSKWRNEIKKPGTGASTPKSTNGTASPAPSANSASAPPPQNAKPKLPVPPEQRSWKKDGVDYKVTGNAQRDNCLRLMYDGLAHMSEELPKAVLSTAREIELACYNKYQPEMSPQYRDRIRMLYQNLKNPENPGLRVRVLNGSITPAKFVVMTHDELKSDERKELDRKLAQENLATAMVPKEERVISTALTCGRCKQKKVAYTQAQTRSADEPMTTFCECTNCGNRWKFS</sequence>
<keyword evidence="7 13" id="KW-0238">DNA-binding</keyword>
<dbReference type="GO" id="GO:0031564">
    <property type="term" value="P:transcription antitermination"/>
    <property type="evidence" value="ECO:0007669"/>
    <property type="project" value="TreeGrafter"/>
</dbReference>
<evidence type="ECO:0000256" key="10">
    <source>
        <dbReference type="ARBA" id="ARBA00025408"/>
    </source>
</evidence>
<dbReference type="InterPro" id="IPR006289">
    <property type="entry name" value="TFSII"/>
</dbReference>
<organism evidence="18 19">
    <name type="scientific">Saccharata proteae CBS 121410</name>
    <dbReference type="NCBI Taxonomy" id="1314787"/>
    <lineage>
        <taxon>Eukaryota</taxon>
        <taxon>Fungi</taxon>
        <taxon>Dikarya</taxon>
        <taxon>Ascomycota</taxon>
        <taxon>Pezizomycotina</taxon>
        <taxon>Dothideomycetes</taxon>
        <taxon>Dothideomycetes incertae sedis</taxon>
        <taxon>Botryosphaeriales</taxon>
        <taxon>Saccharataceae</taxon>
        <taxon>Saccharata</taxon>
    </lineage>
</organism>
<dbReference type="EMBL" id="ML978717">
    <property type="protein sequence ID" value="KAF2088149.1"/>
    <property type="molecule type" value="Genomic_DNA"/>
</dbReference>
<comment type="caution">
    <text evidence="18">The sequence shown here is derived from an EMBL/GenBank/DDBJ whole genome shotgun (WGS) entry which is preliminary data.</text>
</comment>
<keyword evidence="9 12" id="KW-0539">Nucleus</keyword>
<dbReference type="PROSITE" id="PS51321">
    <property type="entry name" value="TFIIS_CENTRAL"/>
    <property type="match status" value="1"/>
</dbReference>
<keyword evidence="18" id="KW-0251">Elongation factor</keyword>
<evidence type="ECO:0000256" key="1">
    <source>
        <dbReference type="ARBA" id="ARBA00004123"/>
    </source>
</evidence>
<evidence type="ECO:0000256" key="3">
    <source>
        <dbReference type="ARBA" id="ARBA00022723"/>
    </source>
</evidence>
<reference evidence="18" key="1">
    <citation type="journal article" date="2020" name="Stud. Mycol.">
        <title>101 Dothideomycetes genomes: a test case for predicting lifestyles and emergence of pathogens.</title>
        <authorList>
            <person name="Haridas S."/>
            <person name="Albert R."/>
            <person name="Binder M."/>
            <person name="Bloem J."/>
            <person name="Labutti K."/>
            <person name="Salamov A."/>
            <person name="Andreopoulos B."/>
            <person name="Baker S."/>
            <person name="Barry K."/>
            <person name="Bills G."/>
            <person name="Bluhm B."/>
            <person name="Cannon C."/>
            <person name="Castanera R."/>
            <person name="Culley D."/>
            <person name="Daum C."/>
            <person name="Ezra D."/>
            <person name="Gonzalez J."/>
            <person name="Henrissat B."/>
            <person name="Kuo A."/>
            <person name="Liang C."/>
            <person name="Lipzen A."/>
            <person name="Lutzoni F."/>
            <person name="Magnuson J."/>
            <person name="Mondo S."/>
            <person name="Nolan M."/>
            <person name="Ohm R."/>
            <person name="Pangilinan J."/>
            <person name="Park H.-J."/>
            <person name="Ramirez L."/>
            <person name="Alfaro M."/>
            <person name="Sun H."/>
            <person name="Tritt A."/>
            <person name="Yoshinaga Y."/>
            <person name="Zwiers L.-H."/>
            <person name="Turgeon B."/>
            <person name="Goodwin S."/>
            <person name="Spatafora J."/>
            <person name="Crous P."/>
            <person name="Grigoriev I."/>
        </authorList>
    </citation>
    <scope>NUCLEOTIDE SEQUENCE</scope>
    <source>
        <strain evidence="18">CBS 121410</strain>
    </source>
</reference>
<evidence type="ECO:0000313" key="18">
    <source>
        <dbReference type="EMBL" id="KAF2088149.1"/>
    </source>
</evidence>
<dbReference type="PROSITE" id="PS51133">
    <property type="entry name" value="ZF_TFIIS_2"/>
    <property type="match status" value="1"/>
</dbReference>
<evidence type="ECO:0000259" key="17">
    <source>
        <dbReference type="PROSITE" id="PS51321"/>
    </source>
</evidence>
<keyword evidence="3 13" id="KW-0479">Metal-binding</keyword>
<dbReference type="GO" id="GO:0006368">
    <property type="term" value="P:transcription elongation by RNA polymerase II"/>
    <property type="evidence" value="ECO:0007669"/>
    <property type="project" value="InterPro"/>
</dbReference>
<dbReference type="SUPFAM" id="SSF57783">
    <property type="entry name" value="Zinc beta-ribbon"/>
    <property type="match status" value="1"/>
</dbReference>
<keyword evidence="5 13" id="KW-0862">Zinc</keyword>
<keyword evidence="18" id="KW-0648">Protein biosynthesis</keyword>
<dbReference type="Pfam" id="PF07500">
    <property type="entry name" value="TFIIS_M"/>
    <property type="match status" value="1"/>
</dbReference>
<feature type="compositionally biased region" description="Low complexity" evidence="14">
    <location>
        <begin position="98"/>
        <end position="108"/>
    </location>
</feature>
<feature type="compositionally biased region" description="Pro residues" evidence="14">
    <location>
        <begin position="109"/>
        <end position="123"/>
    </location>
</feature>
<evidence type="ECO:0000259" key="16">
    <source>
        <dbReference type="PROSITE" id="PS51319"/>
    </source>
</evidence>
<dbReference type="SMART" id="SM00510">
    <property type="entry name" value="TFS2M"/>
    <property type="match status" value="1"/>
</dbReference>
<dbReference type="PROSITE" id="PS51319">
    <property type="entry name" value="TFIIS_N"/>
    <property type="match status" value="1"/>
</dbReference>
<protein>
    <recommendedName>
        <fullName evidence="13">Transcription elongation factor</fullName>
    </recommendedName>
</protein>
<dbReference type="NCBIfam" id="TIGR01385">
    <property type="entry name" value="TFSII"/>
    <property type="match status" value="1"/>
</dbReference>
<comment type="similarity">
    <text evidence="2 13">Belongs to the TFS-II family.</text>
</comment>
<dbReference type="InterPro" id="IPR003617">
    <property type="entry name" value="TFIIS/CRSP70_N_sub"/>
</dbReference>
<evidence type="ECO:0000256" key="8">
    <source>
        <dbReference type="ARBA" id="ARBA00023163"/>
    </source>
</evidence>
<dbReference type="Pfam" id="PF08711">
    <property type="entry name" value="Med26"/>
    <property type="match status" value="1"/>
</dbReference>
<dbReference type="OrthoDB" id="44867at2759"/>
<evidence type="ECO:0000256" key="14">
    <source>
        <dbReference type="SAM" id="MobiDB-lite"/>
    </source>
</evidence>
<dbReference type="Gene3D" id="1.20.930.10">
    <property type="entry name" value="Conserved domain common to transcription factors TFIIS, elongin A, CRSP70"/>
    <property type="match status" value="1"/>
</dbReference>